<evidence type="ECO:0000313" key="1">
    <source>
        <dbReference type="EMBL" id="MCC2220307.1"/>
    </source>
</evidence>
<proteinExistence type="predicted"/>
<dbReference type="Proteomes" id="UP001198200">
    <property type="component" value="Unassembled WGS sequence"/>
</dbReference>
<protein>
    <submittedName>
        <fullName evidence="1">Uncharacterized protein</fullName>
    </submittedName>
</protein>
<dbReference type="EMBL" id="JAJEQN010000002">
    <property type="protein sequence ID" value="MCC2220307.1"/>
    <property type="molecule type" value="Genomic_DNA"/>
</dbReference>
<evidence type="ECO:0000313" key="2">
    <source>
        <dbReference type="Proteomes" id="UP001198200"/>
    </source>
</evidence>
<sequence>MKERKTRVNRNKVKIGLDTCEFEMALTGRNMKDLQEMPLINAQGRQYGSVEASKGKATIKLNLPRFVRDNNIHPYSLTESICIEIIRNDCEAQLKQIFGNNMNTQVTKIEVNITQPVSGNATQSDVQSLFHHAALPHASGDISVFIGPSKKCYLKDEDHSTRIPRKHYWYAKIYDKTQDIIDKRRKFNLPVDDVPQGLLRVEIVLIDRTLTKLFGSKKTLSDVLTQKNLLEILREYKRIFCEELVDKMIKPYLNACTEKLVESLTETENPIKTIAKERELIPDIEVLKKALSRYMKIRGKTNNAARDAKRYAEQYDLPVDCIMTIKGFKISCG</sequence>
<gene>
    <name evidence="1" type="ORF">LKD48_01420</name>
</gene>
<comment type="caution">
    <text evidence="1">The sequence shown here is derived from an EMBL/GenBank/DDBJ whole genome shotgun (WGS) entry which is preliminary data.</text>
</comment>
<dbReference type="RefSeq" id="WP_308730946.1">
    <property type="nucleotide sequence ID" value="NZ_JAJEQN010000002.1"/>
</dbReference>
<organism evidence="1 2">
    <name type="scientific">Anthropogastromicrobium aceti</name>
    <dbReference type="NCBI Taxonomy" id="2981768"/>
    <lineage>
        <taxon>Bacteria</taxon>
        <taxon>Bacillati</taxon>
        <taxon>Bacillota</taxon>
        <taxon>Clostridia</taxon>
        <taxon>Lachnospirales</taxon>
        <taxon>Lachnospiraceae</taxon>
        <taxon>Anthropogastromicrobium</taxon>
    </lineage>
</organism>
<reference evidence="1 2" key="1">
    <citation type="submission" date="2021-10" db="EMBL/GenBank/DDBJ databases">
        <title>Anaerobic single-cell dispensing facilitates the cultivation of human gut bacteria.</title>
        <authorList>
            <person name="Afrizal A."/>
        </authorList>
    </citation>
    <scope>NUCLEOTIDE SEQUENCE [LARGE SCALE GENOMIC DNA]</scope>
    <source>
        <strain evidence="1 2">CLA-AA-H224</strain>
    </source>
</reference>
<keyword evidence="2" id="KW-1185">Reference proteome</keyword>
<dbReference type="AlphaFoldDB" id="A0AAE3E2S9"/>
<name>A0AAE3E2S9_9FIRM</name>
<accession>A0AAE3E2S9</accession>